<comment type="caution">
    <text evidence="2">The sequence shown here is derived from an EMBL/GenBank/DDBJ whole genome shotgun (WGS) entry which is preliminary data.</text>
</comment>
<dbReference type="AlphaFoldDB" id="A0AAV7WJ62"/>
<gene>
    <name evidence="2" type="ORF">NDU88_000364</name>
</gene>
<feature type="compositionally biased region" description="Basic and acidic residues" evidence="1">
    <location>
        <begin position="60"/>
        <end position="79"/>
    </location>
</feature>
<evidence type="ECO:0000313" key="2">
    <source>
        <dbReference type="EMBL" id="KAJ1212711.1"/>
    </source>
</evidence>
<feature type="region of interest" description="Disordered" evidence="1">
    <location>
        <begin position="60"/>
        <end position="91"/>
    </location>
</feature>
<keyword evidence="3" id="KW-1185">Reference proteome</keyword>
<protein>
    <submittedName>
        <fullName evidence="2">Uncharacterized protein</fullName>
    </submittedName>
</protein>
<proteinExistence type="predicted"/>
<sequence>MPRIGYAENRVCWQVCLESGLLACIPRIGTVDVCLESGLLACMPRIGLLTSRPIRIEDSRNVRGRREAQEESGARRRDSAVLSPAPRGPCC</sequence>
<accession>A0AAV7WJ62</accession>
<evidence type="ECO:0000256" key="1">
    <source>
        <dbReference type="SAM" id="MobiDB-lite"/>
    </source>
</evidence>
<dbReference type="EMBL" id="JANPWB010000001">
    <property type="protein sequence ID" value="KAJ1212711.1"/>
    <property type="molecule type" value="Genomic_DNA"/>
</dbReference>
<name>A0AAV7WJ62_PLEWA</name>
<organism evidence="2 3">
    <name type="scientific">Pleurodeles waltl</name>
    <name type="common">Iberian ribbed newt</name>
    <dbReference type="NCBI Taxonomy" id="8319"/>
    <lineage>
        <taxon>Eukaryota</taxon>
        <taxon>Metazoa</taxon>
        <taxon>Chordata</taxon>
        <taxon>Craniata</taxon>
        <taxon>Vertebrata</taxon>
        <taxon>Euteleostomi</taxon>
        <taxon>Amphibia</taxon>
        <taxon>Batrachia</taxon>
        <taxon>Caudata</taxon>
        <taxon>Salamandroidea</taxon>
        <taxon>Salamandridae</taxon>
        <taxon>Pleurodelinae</taxon>
        <taxon>Pleurodeles</taxon>
    </lineage>
</organism>
<reference evidence="2" key="1">
    <citation type="journal article" date="2022" name="bioRxiv">
        <title>Sequencing and chromosome-scale assembly of the giantPleurodeles waltlgenome.</title>
        <authorList>
            <person name="Brown T."/>
            <person name="Elewa A."/>
            <person name="Iarovenko S."/>
            <person name="Subramanian E."/>
            <person name="Araus A.J."/>
            <person name="Petzold A."/>
            <person name="Susuki M."/>
            <person name="Suzuki K.-i.T."/>
            <person name="Hayashi T."/>
            <person name="Toyoda A."/>
            <person name="Oliveira C."/>
            <person name="Osipova E."/>
            <person name="Leigh N.D."/>
            <person name="Simon A."/>
            <person name="Yun M.H."/>
        </authorList>
    </citation>
    <scope>NUCLEOTIDE SEQUENCE</scope>
    <source>
        <strain evidence="2">20211129_DDA</strain>
        <tissue evidence="2">Liver</tissue>
    </source>
</reference>
<dbReference type="Proteomes" id="UP001066276">
    <property type="component" value="Chromosome 1_1"/>
</dbReference>
<evidence type="ECO:0000313" key="3">
    <source>
        <dbReference type="Proteomes" id="UP001066276"/>
    </source>
</evidence>